<dbReference type="AlphaFoldDB" id="A0A8C1WEF3"/>
<evidence type="ECO:0000313" key="2">
    <source>
        <dbReference type="Ensembl" id="ENSCCRP00015064976.1"/>
    </source>
</evidence>
<dbReference type="Ensembl" id="ENSCCRT00015067123.1">
    <property type="protein sequence ID" value="ENSCCRP00015064976.1"/>
    <property type="gene ID" value="ENSCCRG00015026522.1"/>
</dbReference>
<dbReference type="Pfam" id="PF09004">
    <property type="entry name" value="ALKBH8_N"/>
    <property type="match status" value="1"/>
</dbReference>
<dbReference type="InterPro" id="IPR043502">
    <property type="entry name" value="DNA/RNA_pol_sf"/>
</dbReference>
<dbReference type="Pfam" id="PF00078">
    <property type="entry name" value="RVT_1"/>
    <property type="match status" value="1"/>
</dbReference>
<protein>
    <recommendedName>
        <fullName evidence="1">Reverse transcriptase domain-containing protein</fullName>
    </recommendedName>
</protein>
<organism evidence="2 3">
    <name type="scientific">Cyprinus carpio</name>
    <name type="common">Common carp</name>
    <dbReference type="NCBI Taxonomy" id="7962"/>
    <lineage>
        <taxon>Eukaryota</taxon>
        <taxon>Metazoa</taxon>
        <taxon>Chordata</taxon>
        <taxon>Craniata</taxon>
        <taxon>Vertebrata</taxon>
        <taxon>Euteleostomi</taxon>
        <taxon>Actinopterygii</taxon>
        <taxon>Neopterygii</taxon>
        <taxon>Teleostei</taxon>
        <taxon>Ostariophysi</taxon>
        <taxon>Cypriniformes</taxon>
        <taxon>Cyprinidae</taxon>
        <taxon>Cyprininae</taxon>
        <taxon>Cyprinus</taxon>
    </lineage>
</organism>
<dbReference type="InterPro" id="IPR000477">
    <property type="entry name" value="RT_dom"/>
</dbReference>
<dbReference type="PANTHER" id="PTHR33332">
    <property type="entry name" value="REVERSE TRANSCRIPTASE DOMAIN-CONTAINING PROTEIN"/>
    <property type="match status" value="1"/>
</dbReference>
<dbReference type="GO" id="GO:0008168">
    <property type="term" value="F:methyltransferase activity"/>
    <property type="evidence" value="ECO:0007669"/>
    <property type="project" value="InterPro"/>
</dbReference>
<name>A0A8C1WEF3_CYPCA</name>
<accession>A0A8C1WEF3</accession>
<evidence type="ECO:0000313" key="3">
    <source>
        <dbReference type="Proteomes" id="UP000694700"/>
    </source>
</evidence>
<feature type="domain" description="Reverse transcriptase" evidence="1">
    <location>
        <begin position="1"/>
        <end position="217"/>
    </location>
</feature>
<dbReference type="Proteomes" id="UP000694700">
    <property type="component" value="Unplaced"/>
</dbReference>
<reference evidence="2" key="1">
    <citation type="submission" date="2025-08" db="UniProtKB">
        <authorList>
            <consortium name="Ensembl"/>
        </authorList>
    </citation>
    <scope>IDENTIFICATION</scope>
</reference>
<dbReference type="SUPFAM" id="SSF56672">
    <property type="entry name" value="DNA/RNA polymerases"/>
    <property type="match status" value="1"/>
</dbReference>
<sequence length="373" mass="42431">MKHIKKALPSAFDQNQFAYLENRSAEDAIATVLRILLEHLKHKNIYAKLLFIDFSSTFNTIRPNTLLQKLCNVGLNNSLCNWILDFLTNRSQCVETGEHISNTIYINTGAPQGCVLSPLLYTLYTHDCSASFPTNHIIKFATTVLGLVTNNNEMAYREETELLAGWCKKHNLTLNIIKTKEIILDFRKSNHPGHSALYINREAVERVNSFKCLGLTVSEDLSWGNNITLAVGKAQQRLFFLRKLKRAKLPHKFMISFYNCAIHSVLTYGLLVSFSSCTVAEQQMIQRVVKTAGKIIETVLPEVSTVSTSCCLRRTRNIIKDRFHPTHSLFHLLPSGRRYRSLQARTTRMAKSLYPQAVRLLNKHCSPLPTTFT</sequence>
<dbReference type="PROSITE" id="PS50878">
    <property type="entry name" value="RT_POL"/>
    <property type="match status" value="1"/>
</dbReference>
<evidence type="ECO:0000259" key="1">
    <source>
        <dbReference type="PROSITE" id="PS50878"/>
    </source>
</evidence>
<proteinExistence type="predicted"/>
<dbReference type="GO" id="GO:0016706">
    <property type="term" value="F:2-oxoglutarate-dependent dioxygenase activity"/>
    <property type="evidence" value="ECO:0007669"/>
    <property type="project" value="InterPro"/>
</dbReference>
<dbReference type="InterPro" id="IPR015095">
    <property type="entry name" value="AlkB_hom8_N"/>
</dbReference>